<sequence length="213" mass="24104">MANDAALRSSLVWLAAIIVCVGAYTYSFKKMLATYVFGMFAIAGVLLPDWDFFDRHFSQWGSLVTLDDANSASAQRSIWTRLSAASIREREMRLLTHNMLSSNIKGVTSGFPLRLEVEKVVEKQVDFNADFLKNMFVKIEWKALVDASRAMGYADLPDQTEPSMLDSEEFLKKFHHALLELHLEEGALICPETGRRFPVNKGIPNMLLHEDEV</sequence>
<feature type="transmembrane region" description="Helical" evidence="9">
    <location>
        <begin position="7"/>
        <end position="26"/>
    </location>
</feature>
<dbReference type="GO" id="GO:0006465">
    <property type="term" value="P:signal peptide processing"/>
    <property type="evidence" value="ECO:0007669"/>
    <property type="project" value="InterPro"/>
</dbReference>
<comment type="caution">
    <text evidence="10">The sequence shown here is derived from an EMBL/GenBank/DDBJ whole genome shotgun (WGS) entry which is preliminary data.</text>
</comment>
<evidence type="ECO:0000256" key="2">
    <source>
        <dbReference type="ARBA" id="ARBA00005245"/>
    </source>
</evidence>
<keyword evidence="5" id="KW-0256">Endoplasmic reticulum</keyword>
<protein>
    <recommendedName>
        <fullName evidence="12">Multifunctional methyltransferase subunit TRM112-like protein</fullName>
    </recommendedName>
</protein>
<dbReference type="Proteomes" id="UP001415857">
    <property type="component" value="Unassembled WGS sequence"/>
</dbReference>
<evidence type="ECO:0000256" key="5">
    <source>
        <dbReference type="ARBA" id="ARBA00022824"/>
    </source>
</evidence>
<dbReference type="GO" id="GO:0030488">
    <property type="term" value="P:tRNA methylation"/>
    <property type="evidence" value="ECO:0007669"/>
    <property type="project" value="TreeGrafter"/>
</dbReference>
<dbReference type="Pfam" id="PF06645">
    <property type="entry name" value="SPC12"/>
    <property type="match status" value="1"/>
</dbReference>
<dbReference type="AlphaFoldDB" id="A0AAP0NBT6"/>
<dbReference type="InterPro" id="IPR039127">
    <property type="entry name" value="Trm112"/>
</dbReference>
<dbReference type="InterPro" id="IPR009542">
    <property type="entry name" value="Spc1/SPCS1"/>
</dbReference>
<dbReference type="FunFam" id="2.20.25.10:FF:000018">
    <property type="entry name" value="Multifunctional methyltransferase subunit TRM112-like B"/>
    <property type="match status" value="1"/>
</dbReference>
<evidence type="ECO:0000256" key="7">
    <source>
        <dbReference type="ARBA" id="ARBA00023136"/>
    </source>
</evidence>
<comment type="similarity">
    <text evidence="2">Belongs to the SPCS1 family.</text>
</comment>
<dbReference type="SUPFAM" id="SSF158997">
    <property type="entry name" value="Trm112p-like"/>
    <property type="match status" value="1"/>
</dbReference>
<dbReference type="Pfam" id="PF03966">
    <property type="entry name" value="Trm112p"/>
    <property type="match status" value="1"/>
</dbReference>
<reference evidence="10 11" key="1">
    <citation type="journal article" date="2024" name="Plant J.">
        <title>Genome sequences and population genomics reveal climatic adaptation and genomic divergence between two closely related sweetgum species.</title>
        <authorList>
            <person name="Xu W.Q."/>
            <person name="Ren C.Q."/>
            <person name="Zhang X.Y."/>
            <person name="Comes H.P."/>
            <person name="Liu X.H."/>
            <person name="Li Y.G."/>
            <person name="Kettle C.J."/>
            <person name="Jalonen R."/>
            <person name="Gaisberger H."/>
            <person name="Ma Y.Z."/>
            <person name="Qiu Y.X."/>
        </authorList>
    </citation>
    <scope>NUCLEOTIDE SEQUENCE [LARGE SCALE GENOMIC DNA]</scope>
    <source>
        <strain evidence="10">Hangzhou</strain>
    </source>
</reference>
<keyword evidence="6 9" id="KW-1133">Transmembrane helix</keyword>
<name>A0AAP0NBT6_LIQFO</name>
<accession>A0AAP0NBT6</accession>
<dbReference type="EMBL" id="JBBPBK010000014">
    <property type="protein sequence ID" value="KAK9269843.1"/>
    <property type="molecule type" value="Genomic_DNA"/>
</dbReference>
<evidence type="ECO:0000313" key="11">
    <source>
        <dbReference type="Proteomes" id="UP001415857"/>
    </source>
</evidence>
<evidence type="ECO:0000256" key="3">
    <source>
        <dbReference type="ARBA" id="ARBA00007980"/>
    </source>
</evidence>
<dbReference type="GO" id="GO:0005787">
    <property type="term" value="C:signal peptidase complex"/>
    <property type="evidence" value="ECO:0007669"/>
    <property type="project" value="InterPro"/>
</dbReference>
<gene>
    <name evidence="10" type="ORF">L1049_025416</name>
</gene>
<dbReference type="CDD" id="cd21089">
    <property type="entry name" value="Trm112-like"/>
    <property type="match status" value="1"/>
</dbReference>
<evidence type="ECO:0000256" key="1">
    <source>
        <dbReference type="ARBA" id="ARBA00004477"/>
    </source>
</evidence>
<dbReference type="PANTHER" id="PTHR12773">
    <property type="entry name" value="UPF0315 PROTEIN-RELATED"/>
    <property type="match status" value="1"/>
</dbReference>
<evidence type="ECO:0000256" key="4">
    <source>
        <dbReference type="ARBA" id="ARBA00022692"/>
    </source>
</evidence>
<comment type="subcellular location">
    <subcellularLocation>
        <location evidence="1">Endoplasmic reticulum membrane</location>
        <topology evidence="1">Multi-pass membrane protein</topology>
    </subcellularLocation>
</comment>
<dbReference type="GO" id="GO:0070476">
    <property type="term" value="P:rRNA (guanine-N7)-methylation"/>
    <property type="evidence" value="ECO:0007669"/>
    <property type="project" value="TreeGrafter"/>
</dbReference>
<evidence type="ECO:0000256" key="6">
    <source>
        <dbReference type="ARBA" id="ARBA00022989"/>
    </source>
</evidence>
<dbReference type="Gene3D" id="2.20.25.10">
    <property type="match status" value="1"/>
</dbReference>
<evidence type="ECO:0008006" key="12">
    <source>
        <dbReference type="Google" id="ProtNLM"/>
    </source>
</evidence>
<comment type="similarity">
    <text evidence="3">Belongs to the TRM112 family.</text>
</comment>
<dbReference type="GO" id="GO:0046982">
    <property type="term" value="F:protein heterodimerization activity"/>
    <property type="evidence" value="ECO:0007669"/>
    <property type="project" value="InterPro"/>
</dbReference>
<comment type="subunit">
    <text evidence="8">Interacts with TRM9.</text>
</comment>
<evidence type="ECO:0000313" key="10">
    <source>
        <dbReference type="EMBL" id="KAK9269843.1"/>
    </source>
</evidence>
<proteinExistence type="inferred from homology"/>
<dbReference type="PANTHER" id="PTHR12773:SF0">
    <property type="entry name" value="MULTIFUNCTIONAL METHYLTRANSFERASE SUBUNIT TRM112-LIKE PROTEIN"/>
    <property type="match status" value="1"/>
</dbReference>
<organism evidence="10 11">
    <name type="scientific">Liquidambar formosana</name>
    <name type="common">Formosan gum</name>
    <dbReference type="NCBI Taxonomy" id="63359"/>
    <lineage>
        <taxon>Eukaryota</taxon>
        <taxon>Viridiplantae</taxon>
        <taxon>Streptophyta</taxon>
        <taxon>Embryophyta</taxon>
        <taxon>Tracheophyta</taxon>
        <taxon>Spermatophyta</taxon>
        <taxon>Magnoliopsida</taxon>
        <taxon>eudicotyledons</taxon>
        <taxon>Gunneridae</taxon>
        <taxon>Pentapetalae</taxon>
        <taxon>Saxifragales</taxon>
        <taxon>Altingiaceae</taxon>
        <taxon>Liquidambar</taxon>
    </lineage>
</organism>
<feature type="transmembrane region" description="Helical" evidence="9">
    <location>
        <begin position="32"/>
        <end position="50"/>
    </location>
</feature>
<keyword evidence="7 9" id="KW-0472">Membrane</keyword>
<keyword evidence="4 9" id="KW-0812">Transmembrane</keyword>
<dbReference type="InterPro" id="IPR005651">
    <property type="entry name" value="Trm112-like"/>
</dbReference>
<evidence type="ECO:0000256" key="8">
    <source>
        <dbReference type="ARBA" id="ARBA00065633"/>
    </source>
</evidence>
<keyword evidence="11" id="KW-1185">Reference proteome</keyword>
<evidence type="ECO:0000256" key="9">
    <source>
        <dbReference type="SAM" id="Phobius"/>
    </source>
</evidence>